<comment type="subunit">
    <text evidence="12">The complex is composed of two ATP-binding proteins (NikD and NikE), two transmembrane proteins (NikB and NikC) and a solute-binding protein (NikA).</text>
</comment>
<dbReference type="Proteomes" id="UP000261023">
    <property type="component" value="Unassembled WGS sequence"/>
</dbReference>
<evidence type="ECO:0000256" key="14">
    <source>
        <dbReference type="ARBA" id="ARBA00044143"/>
    </source>
</evidence>
<dbReference type="InterPro" id="IPR003439">
    <property type="entry name" value="ABC_transporter-like_ATP-bd"/>
</dbReference>
<dbReference type="InterPro" id="IPR050388">
    <property type="entry name" value="ABC_Ni/Peptide_Import"/>
</dbReference>
<dbReference type="EMBL" id="QTJW01000013">
    <property type="protein sequence ID" value="RGD68885.1"/>
    <property type="molecule type" value="Genomic_DNA"/>
</dbReference>
<evidence type="ECO:0000259" key="16">
    <source>
        <dbReference type="PROSITE" id="PS50893"/>
    </source>
</evidence>
<gene>
    <name evidence="17" type="ORF">DWX31_19105</name>
</gene>
<dbReference type="PROSITE" id="PS50893">
    <property type="entry name" value="ABC_TRANSPORTER_2"/>
    <property type="match status" value="1"/>
</dbReference>
<dbReference type="GO" id="GO:0015833">
    <property type="term" value="P:peptide transport"/>
    <property type="evidence" value="ECO:0007669"/>
    <property type="project" value="InterPro"/>
</dbReference>
<dbReference type="InterPro" id="IPR003593">
    <property type="entry name" value="AAA+_ATPase"/>
</dbReference>
<evidence type="ECO:0000256" key="5">
    <source>
        <dbReference type="ARBA" id="ARBA00022596"/>
    </source>
</evidence>
<keyword evidence="5" id="KW-0533">Nickel</keyword>
<dbReference type="SMART" id="SM00382">
    <property type="entry name" value="AAA"/>
    <property type="match status" value="1"/>
</dbReference>
<accession>A0A3E3DI97</accession>
<proteinExistence type="inferred from homology"/>
<dbReference type="RefSeq" id="WP_025531446.1">
    <property type="nucleotide sequence ID" value="NZ_QTJW01000013.1"/>
</dbReference>
<dbReference type="InterPro" id="IPR027417">
    <property type="entry name" value="P-loop_NTPase"/>
</dbReference>
<dbReference type="GO" id="GO:0005886">
    <property type="term" value="C:plasma membrane"/>
    <property type="evidence" value="ECO:0007669"/>
    <property type="project" value="UniProtKB-SubCell"/>
</dbReference>
<keyword evidence="9" id="KW-0406">Ion transport</keyword>
<dbReference type="GO" id="GO:0015413">
    <property type="term" value="F:ABC-type nickel transporter activity"/>
    <property type="evidence" value="ECO:0007669"/>
    <property type="project" value="UniProtKB-EC"/>
</dbReference>
<keyword evidence="3" id="KW-0813">Transport</keyword>
<dbReference type="PROSITE" id="PS00211">
    <property type="entry name" value="ABC_TRANSPORTER_1"/>
    <property type="match status" value="1"/>
</dbReference>
<dbReference type="CDD" id="cd03257">
    <property type="entry name" value="ABC_NikE_OppD_transporters"/>
    <property type="match status" value="1"/>
</dbReference>
<keyword evidence="6" id="KW-0547">Nucleotide-binding</keyword>
<sequence length="331" mass="36166">MSLLEINDLNIHYVTEQATFRAVNGIDLSLEEGETLGLVGETGAGKTTTALGILNLIPNPPGRIVGGEILYKGENVVTMDQAALRKLRGNEISMIFQDPMTALNPVMRVGDQIVETISLHMECSRAEAVERSLDMLKMVGIGPERSADYPHQLSGGMKQRVVIAMALACSPALLIADEPTTALDVTIQAQVLEMINDLKNRLKTSVLLITHDLGIVAECCQKVAVMYAGEIVEYGSLRDIFKETSHPYTMGLFRSIPSLTRKEKRLNPIDGLMPDPANLPGGCCFHPRCPYADETCRSCHPDLSDTGNGHKVRCFHLEEAKMGHREVKANG</sequence>
<comment type="similarity">
    <text evidence="2">Belongs to the ABC transporter superfamily.</text>
</comment>
<dbReference type="PANTHER" id="PTHR43297">
    <property type="entry name" value="OLIGOPEPTIDE TRANSPORT ATP-BINDING PROTEIN APPD"/>
    <property type="match status" value="1"/>
</dbReference>
<dbReference type="Pfam" id="PF00005">
    <property type="entry name" value="ABC_tran"/>
    <property type="match status" value="1"/>
</dbReference>
<dbReference type="InterPro" id="IPR013563">
    <property type="entry name" value="Oligopep_ABC_C"/>
</dbReference>
<dbReference type="GO" id="GO:0016887">
    <property type="term" value="F:ATP hydrolysis activity"/>
    <property type="evidence" value="ECO:0007669"/>
    <property type="project" value="InterPro"/>
</dbReference>
<evidence type="ECO:0000256" key="3">
    <source>
        <dbReference type="ARBA" id="ARBA00022448"/>
    </source>
</evidence>
<evidence type="ECO:0000256" key="8">
    <source>
        <dbReference type="ARBA" id="ARBA00022967"/>
    </source>
</evidence>
<dbReference type="AlphaFoldDB" id="A0A3E3DI97"/>
<evidence type="ECO:0000256" key="12">
    <source>
        <dbReference type="ARBA" id="ARBA00038669"/>
    </source>
</evidence>
<comment type="subcellular location">
    <subcellularLocation>
        <location evidence="1">Cell membrane</location>
        <topology evidence="1">Peripheral membrane protein</topology>
    </subcellularLocation>
</comment>
<dbReference type="Pfam" id="PF08352">
    <property type="entry name" value="oligo_HPY"/>
    <property type="match status" value="1"/>
</dbReference>
<protein>
    <recommendedName>
        <fullName evidence="14">Nickel import system ATP-binding protein NikD</fullName>
        <ecNumber evidence="13">7.2.2.11</ecNumber>
    </recommendedName>
</protein>
<dbReference type="SUPFAM" id="SSF52540">
    <property type="entry name" value="P-loop containing nucleoside triphosphate hydrolases"/>
    <property type="match status" value="1"/>
</dbReference>
<feature type="domain" description="ABC transporter" evidence="16">
    <location>
        <begin position="6"/>
        <end position="253"/>
    </location>
</feature>
<evidence type="ECO:0000256" key="15">
    <source>
        <dbReference type="ARBA" id="ARBA00048610"/>
    </source>
</evidence>
<keyword evidence="11" id="KW-0472">Membrane</keyword>
<evidence type="ECO:0000313" key="17">
    <source>
        <dbReference type="EMBL" id="RGD68885.1"/>
    </source>
</evidence>
<dbReference type="InterPro" id="IPR017871">
    <property type="entry name" value="ABC_transporter-like_CS"/>
</dbReference>
<keyword evidence="7 17" id="KW-0067">ATP-binding</keyword>
<reference evidence="17 18" key="1">
    <citation type="submission" date="2018-08" db="EMBL/GenBank/DDBJ databases">
        <title>A genome reference for cultivated species of the human gut microbiota.</title>
        <authorList>
            <person name="Zou Y."/>
            <person name="Xue W."/>
            <person name="Luo G."/>
        </authorList>
    </citation>
    <scope>NUCLEOTIDE SEQUENCE [LARGE SCALE GENOMIC DNA]</scope>
    <source>
        <strain evidence="17 18">AF19-13AC</strain>
    </source>
</reference>
<dbReference type="Gene3D" id="3.40.50.300">
    <property type="entry name" value="P-loop containing nucleotide triphosphate hydrolases"/>
    <property type="match status" value="1"/>
</dbReference>
<evidence type="ECO:0000256" key="11">
    <source>
        <dbReference type="ARBA" id="ARBA00023136"/>
    </source>
</evidence>
<evidence type="ECO:0000256" key="2">
    <source>
        <dbReference type="ARBA" id="ARBA00005417"/>
    </source>
</evidence>
<dbReference type="OrthoDB" id="9806285at2"/>
<dbReference type="FunFam" id="3.40.50.300:FF:000016">
    <property type="entry name" value="Oligopeptide ABC transporter ATP-binding component"/>
    <property type="match status" value="1"/>
</dbReference>
<evidence type="ECO:0000256" key="13">
    <source>
        <dbReference type="ARBA" id="ARBA00039098"/>
    </source>
</evidence>
<keyword evidence="10" id="KW-0921">Nickel transport</keyword>
<dbReference type="NCBIfam" id="TIGR01727">
    <property type="entry name" value="oligo_HPY"/>
    <property type="match status" value="1"/>
</dbReference>
<name>A0A3E3DI97_9FIRM</name>
<dbReference type="PANTHER" id="PTHR43297:SF13">
    <property type="entry name" value="NICKEL ABC TRANSPORTER, ATP-BINDING PROTEIN"/>
    <property type="match status" value="1"/>
</dbReference>
<dbReference type="EC" id="7.2.2.11" evidence="13"/>
<keyword evidence="8" id="KW-1278">Translocase</keyword>
<comment type="caution">
    <text evidence="17">The sequence shown here is derived from an EMBL/GenBank/DDBJ whole genome shotgun (WGS) entry which is preliminary data.</text>
</comment>
<evidence type="ECO:0000256" key="6">
    <source>
        <dbReference type="ARBA" id="ARBA00022741"/>
    </source>
</evidence>
<organism evidence="17 18">
    <name type="scientific">Hungatella hathewayi</name>
    <dbReference type="NCBI Taxonomy" id="154046"/>
    <lineage>
        <taxon>Bacteria</taxon>
        <taxon>Bacillati</taxon>
        <taxon>Bacillota</taxon>
        <taxon>Clostridia</taxon>
        <taxon>Lachnospirales</taxon>
        <taxon>Lachnospiraceae</taxon>
        <taxon>Hungatella</taxon>
    </lineage>
</organism>
<dbReference type="GO" id="GO:0005524">
    <property type="term" value="F:ATP binding"/>
    <property type="evidence" value="ECO:0007669"/>
    <property type="project" value="UniProtKB-KW"/>
</dbReference>
<evidence type="ECO:0000256" key="10">
    <source>
        <dbReference type="ARBA" id="ARBA00023112"/>
    </source>
</evidence>
<evidence type="ECO:0000313" key="18">
    <source>
        <dbReference type="Proteomes" id="UP000261023"/>
    </source>
</evidence>
<evidence type="ECO:0000256" key="1">
    <source>
        <dbReference type="ARBA" id="ARBA00004202"/>
    </source>
</evidence>
<keyword evidence="4" id="KW-1003">Cell membrane</keyword>
<evidence type="ECO:0000256" key="4">
    <source>
        <dbReference type="ARBA" id="ARBA00022475"/>
    </source>
</evidence>
<evidence type="ECO:0000256" key="9">
    <source>
        <dbReference type="ARBA" id="ARBA00023065"/>
    </source>
</evidence>
<comment type="catalytic activity">
    <reaction evidence="15">
        <text>Ni(2+)(out) + ATP + H2O = Ni(2+)(in) + ADP + phosphate + H(+)</text>
        <dbReference type="Rhea" id="RHEA:15557"/>
        <dbReference type="ChEBI" id="CHEBI:15377"/>
        <dbReference type="ChEBI" id="CHEBI:15378"/>
        <dbReference type="ChEBI" id="CHEBI:30616"/>
        <dbReference type="ChEBI" id="CHEBI:43474"/>
        <dbReference type="ChEBI" id="CHEBI:49786"/>
        <dbReference type="ChEBI" id="CHEBI:456216"/>
        <dbReference type="EC" id="7.2.2.11"/>
    </reaction>
    <physiologicalReaction direction="left-to-right" evidence="15">
        <dbReference type="Rhea" id="RHEA:15558"/>
    </physiologicalReaction>
</comment>
<evidence type="ECO:0000256" key="7">
    <source>
        <dbReference type="ARBA" id="ARBA00022840"/>
    </source>
</evidence>